<dbReference type="InterPro" id="IPR026444">
    <property type="entry name" value="Secre_tail"/>
</dbReference>
<feature type="domain" description="Secretion system C-terminal sorting" evidence="1">
    <location>
        <begin position="522"/>
        <end position="597"/>
    </location>
</feature>
<evidence type="ECO:0000259" key="1">
    <source>
        <dbReference type="Pfam" id="PF18962"/>
    </source>
</evidence>
<dbReference type="EMBL" id="LVXG01000056">
    <property type="protein sequence ID" value="OQP43117.1"/>
    <property type="molecule type" value="Genomic_DNA"/>
</dbReference>
<proteinExistence type="predicted"/>
<dbReference type="Pfam" id="PF17164">
    <property type="entry name" value="DUF5122"/>
    <property type="match status" value="5"/>
</dbReference>
<evidence type="ECO:0000313" key="3">
    <source>
        <dbReference type="Proteomes" id="UP000192610"/>
    </source>
</evidence>
<name>A0A1V9EAF5_9BACT</name>
<dbReference type="AlphaFoldDB" id="A0A1V9EAF5"/>
<protein>
    <recommendedName>
        <fullName evidence="1">Secretion system C-terminal sorting domain-containing protein</fullName>
    </recommendedName>
</protein>
<dbReference type="Proteomes" id="UP000192610">
    <property type="component" value="Unassembled WGS sequence"/>
</dbReference>
<dbReference type="Gene3D" id="2.80.10.50">
    <property type="match status" value="2"/>
</dbReference>
<comment type="caution">
    <text evidence="2">The sequence shown here is derived from an EMBL/GenBank/DDBJ whole genome shotgun (WGS) entry which is preliminary data.</text>
</comment>
<dbReference type="InterPro" id="IPR013431">
    <property type="entry name" value="Delta_60_rpt"/>
</dbReference>
<dbReference type="PANTHER" id="PTHR42754:SF1">
    <property type="entry name" value="LIPOPROTEIN"/>
    <property type="match status" value="1"/>
</dbReference>
<dbReference type="InterPro" id="IPR013783">
    <property type="entry name" value="Ig-like_fold"/>
</dbReference>
<dbReference type="NCBIfam" id="TIGR02608">
    <property type="entry name" value="delta_60_rpt"/>
    <property type="match status" value="6"/>
</dbReference>
<sequence>MYMYAQSGTLDGSFNALGATPGYVITDIDGNNDIVKAMVVKPSDKSIYVAGYIDNGDKTLFIAHYLSDGSLDPAFGPGGVVKYQYFTSSFNTTLANAIGLQSDGTIVVGGWTYVDANRDFFVGRFNGATGALISQTYNNFSDINDPTGVDEINALVVLPDDKIVVTGITEMAATGSDLTIARYTAAGTLDNTFNNPAGYIVQNMAGDDIGNAITVDKTSGDIIVAGVANDQIVNSDFAIVRVTSAGLPVTSFTRDLFTGSSDKATAVAIDRNGNMVVAGVTNNPQDIALVRFTPAGALDLLNFGGGTGIVTTGITSTSGENVSSVIIQDDNKIVVGGNTERASGDYDLVLVRYDNAGNIDAAFGNTTPTPDGKTLLTLSGADEDPGAMLLSGDKIYFAGHNTDIVLAVFTNNNYALPLVLSSFYAQKQTSKVVLQWQTTSEEGVKQFLIQRSSDGKTFQSIGTVAATGNSSLTKNYSFADQSPFMSTSNYYRLLMQDADGNYKFSKILIIKFDGQLTTSLSVFPNPTNDVLQVQLPDGMTGTVALQIIDLNGRVIKRNNLASDGHALNTTMDVSTLIRGVYILKAQAGNTTVISRFIKK</sequence>
<gene>
    <name evidence="2" type="ORF">A4H97_13325</name>
</gene>
<dbReference type="STRING" id="354355.SAMN05660816_03334"/>
<evidence type="ECO:0000313" key="2">
    <source>
        <dbReference type="EMBL" id="OQP43117.1"/>
    </source>
</evidence>
<keyword evidence="3" id="KW-1185">Reference proteome</keyword>
<dbReference type="SUPFAM" id="SSF101898">
    <property type="entry name" value="NHL repeat"/>
    <property type="match status" value="1"/>
</dbReference>
<accession>A0A1V9EAF5</accession>
<dbReference type="PANTHER" id="PTHR42754">
    <property type="entry name" value="ENDOGLUCANASE"/>
    <property type="match status" value="1"/>
</dbReference>
<dbReference type="Pfam" id="PF18962">
    <property type="entry name" value="Por_Secre_tail"/>
    <property type="match status" value="1"/>
</dbReference>
<dbReference type="Gene3D" id="2.60.40.10">
    <property type="entry name" value="Immunoglobulins"/>
    <property type="match status" value="1"/>
</dbReference>
<organism evidence="2 3">
    <name type="scientific">Niastella yeongjuensis</name>
    <dbReference type="NCBI Taxonomy" id="354355"/>
    <lineage>
        <taxon>Bacteria</taxon>
        <taxon>Pseudomonadati</taxon>
        <taxon>Bacteroidota</taxon>
        <taxon>Chitinophagia</taxon>
        <taxon>Chitinophagales</taxon>
        <taxon>Chitinophagaceae</taxon>
        <taxon>Niastella</taxon>
    </lineage>
</organism>
<dbReference type="NCBIfam" id="TIGR04183">
    <property type="entry name" value="Por_Secre_tail"/>
    <property type="match status" value="1"/>
</dbReference>
<reference evidence="3" key="1">
    <citation type="submission" date="2016-04" db="EMBL/GenBank/DDBJ databases">
        <authorList>
            <person name="Chen L."/>
            <person name="Zhuang W."/>
            <person name="Wang G."/>
        </authorList>
    </citation>
    <scope>NUCLEOTIDE SEQUENCE [LARGE SCALE GENOMIC DNA]</scope>
    <source>
        <strain evidence="3">17621</strain>
    </source>
</reference>